<gene>
    <name evidence="10" type="primary">yhfK</name>
    <name evidence="10" type="ORF">NCTC8500_00263</name>
</gene>
<feature type="transmembrane region" description="Helical" evidence="7">
    <location>
        <begin position="135"/>
        <end position="156"/>
    </location>
</feature>
<dbReference type="NCBIfam" id="TIGR01667">
    <property type="entry name" value="YCCS_YHFK"/>
    <property type="match status" value="1"/>
</dbReference>
<evidence type="ECO:0000256" key="6">
    <source>
        <dbReference type="ARBA" id="ARBA00043993"/>
    </source>
</evidence>
<evidence type="ECO:0000256" key="4">
    <source>
        <dbReference type="ARBA" id="ARBA00022989"/>
    </source>
</evidence>
<keyword evidence="5 7" id="KW-0472">Membrane</keyword>
<comment type="subcellular location">
    <subcellularLocation>
        <location evidence="1">Cell membrane</location>
        <topology evidence="1">Multi-pass membrane protein</topology>
    </subcellularLocation>
</comment>
<feature type="transmembrane region" description="Helical" evidence="7">
    <location>
        <begin position="36"/>
        <end position="52"/>
    </location>
</feature>
<dbReference type="Pfam" id="PF13515">
    <property type="entry name" value="FUSC_2"/>
    <property type="match status" value="1"/>
</dbReference>
<feature type="domain" description="Integral membrane bound transporter" evidence="9">
    <location>
        <begin position="377"/>
        <end position="498"/>
    </location>
</feature>
<feature type="transmembrane region" description="Helical" evidence="7">
    <location>
        <begin position="111"/>
        <end position="129"/>
    </location>
</feature>
<dbReference type="PANTHER" id="PTHR30509">
    <property type="entry name" value="P-HYDROXYBENZOIC ACID EFFLUX PUMP SUBUNIT-RELATED"/>
    <property type="match status" value="1"/>
</dbReference>
<dbReference type="Pfam" id="PF12805">
    <property type="entry name" value="FUSC-like"/>
    <property type="match status" value="1"/>
</dbReference>
<evidence type="ECO:0000256" key="5">
    <source>
        <dbReference type="ARBA" id="ARBA00023136"/>
    </source>
</evidence>
<evidence type="ECO:0000313" key="11">
    <source>
        <dbReference type="Proteomes" id="UP000254429"/>
    </source>
</evidence>
<feature type="transmembrane region" description="Helical" evidence="7">
    <location>
        <begin position="414"/>
        <end position="431"/>
    </location>
</feature>
<name>A0A377DKB9_ECOLX</name>
<protein>
    <submittedName>
        <fullName evidence="10">Inner membrane protein</fullName>
    </submittedName>
</protein>
<dbReference type="PANTHER" id="PTHR30509:SF23">
    <property type="entry name" value="INNER MEMBRANE PROTEIN"/>
    <property type="match status" value="1"/>
</dbReference>
<feature type="transmembrane region" description="Helical" evidence="7">
    <location>
        <begin position="12"/>
        <end position="30"/>
    </location>
</feature>
<feature type="transmembrane region" description="Helical" evidence="7">
    <location>
        <begin position="460"/>
        <end position="477"/>
    </location>
</feature>
<feature type="domain" description="Integral membrane protein YccS N-terminal" evidence="8">
    <location>
        <begin position="63"/>
        <end position="330"/>
    </location>
</feature>
<dbReference type="InterPro" id="IPR032692">
    <property type="entry name" value="YccS_N"/>
</dbReference>
<evidence type="ECO:0000256" key="3">
    <source>
        <dbReference type="ARBA" id="ARBA00022692"/>
    </source>
</evidence>
<proteinExistence type="inferred from homology"/>
<sequence length="794" mass="89693">MWRRLIYHPDINYALRQTLVLCLPVAVGLMLGELRFGLLFSLVPACCNIAGLDTPHKRFFKRLIIGASLFATCSLLTQLLLAKDVPLPFLLTGLTLVLGVTAELGPLHAKLLPASLLAAIFTLSLAGYMPVWEPLLIYALGTLWYGLFNWFWFWIWREQPLRESLSLLYRELADYCEAKYSLLTQHTDPEKALPPLLVRQQKAVDLITQCYQQMHMLSAQNNTDYKRMLRIFQEALDLQEHISVSLHQPEEVQKLVERSHAEEVIRWNAQTVAARLRVLADDILYHRLPTRFTMEKQIGALEKIARQHPDNPVGQFCYWHFSRIARVLRTQKPLYARDLLADKQRRMPLLPALKSYLSLKSPALRNAGRLSVMLSVASLMGTALHLPKSYWILMTVLLVTQNGYGATRLRIVNRSVGTVVGLIIAGVALHFKIPEGYTLTLMLITTLASYLILRKNYGWATVGFTITAVYTLQLLWLNGEQYILPRLIDTIIGCLIAFGGTVWLWPQWQSGLLRKNAHDALEAYQEAIRLILSEDPQPTPLAWQRMRVNQAHNTLYNSLNQAMQEPAFNSHYLADMKLWVTHSQFIVEHINAMTTLAREHRALPPELAQEYLQSCEIAIQRCQQRLEYDEPGSFWRCQYHGCAGDAAARRRGRYAGAAFTAGYWSSEHHAHHFVDGMASATASRDLAESQVAGFEGVMQAKPSDKGIHAASDIFCLMLRIYAPTTFATAWAKRCIPSSISASSTTSDGAKRITSGPAFSTITPASAPAYRKSRARPLYCGFSSAPINSPIREYR</sequence>
<evidence type="ECO:0000256" key="1">
    <source>
        <dbReference type="ARBA" id="ARBA00004651"/>
    </source>
</evidence>
<evidence type="ECO:0000256" key="2">
    <source>
        <dbReference type="ARBA" id="ARBA00022475"/>
    </source>
</evidence>
<evidence type="ECO:0000313" key="10">
    <source>
        <dbReference type="EMBL" id="STM36569.1"/>
    </source>
</evidence>
<feature type="transmembrane region" description="Helical" evidence="7">
    <location>
        <begin position="483"/>
        <end position="505"/>
    </location>
</feature>
<reference evidence="10 11" key="1">
    <citation type="submission" date="2018-06" db="EMBL/GenBank/DDBJ databases">
        <authorList>
            <consortium name="Pathogen Informatics"/>
            <person name="Doyle S."/>
        </authorList>
    </citation>
    <scope>NUCLEOTIDE SEQUENCE [LARGE SCALE GENOMIC DNA]</scope>
    <source>
        <strain evidence="10 11">NCTC8500</strain>
    </source>
</reference>
<accession>A0A377DKB9</accession>
<feature type="transmembrane region" description="Helical" evidence="7">
    <location>
        <begin position="87"/>
        <end position="104"/>
    </location>
</feature>
<dbReference type="EMBL" id="UGFG01000001">
    <property type="protein sequence ID" value="STM36569.1"/>
    <property type="molecule type" value="Genomic_DNA"/>
</dbReference>
<dbReference type="Proteomes" id="UP000254429">
    <property type="component" value="Unassembled WGS sequence"/>
</dbReference>
<comment type="similarity">
    <text evidence="6">Belongs to the YccS/YhfK family.</text>
</comment>
<dbReference type="AlphaFoldDB" id="A0A377DKB9"/>
<evidence type="ECO:0000256" key="7">
    <source>
        <dbReference type="SAM" id="Phobius"/>
    </source>
</evidence>
<evidence type="ECO:0000259" key="8">
    <source>
        <dbReference type="Pfam" id="PF12805"/>
    </source>
</evidence>
<keyword evidence="3 7" id="KW-0812">Transmembrane</keyword>
<feature type="transmembrane region" description="Helical" evidence="7">
    <location>
        <begin position="59"/>
        <end position="81"/>
    </location>
</feature>
<keyword evidence="4 7" id="KW-1133">Transmembrane helix</keyword>
<evidence type="ECO:0000259" key="9">
    <source>
        <dbReference type="Pfam" id="PF13515"/>
    </source>
</evidence>
<keyword evidence="2" id="KW-1003">Cell membrane</keyword>
<dbReference type="InterPro" id="IPR010020">
    <property type="entry name" value="Integral_membrane_YCCS_YHJK"/>
</dbReference>
<dbReference type="GO" id="GO:0005886">
    <property type="term" value="C:plasma membrane"/>
    <property type="evidence" value="ECO:0007669"/>
    <property type="project" value="UniProtKB-SubCell"/>
</dbReference>
<dbReference type="InterPro" id="IPR049453">
    <property type="entry name" value="Memb_transporter_dom"/>
</dbReference>
<organism evidence="10 11">
    <name type="scientific">Escherichia coli</name>
    <dbReference type="NCBI Taxonomy" id="562"/>
    <lineage>
        <taxon>Bacteria</taxon>
        <taxon>Pseudomonadati</taxon>
        <taxon>Pseudomonadota</taxon>
        <taxon>Gammaproteobacteria</taxon>
        <taxon>Enterobacterales</taxon>
        <taxon>Enterobacteriaceae</taxon>
        <taxon>Escherichia</taxon>
    </lineage>
</organism>